<evidence type="ECO:0000256" key="2">
    <source>
        <dbReference type="ARBA" id="ARBA00008066"/>
    </source>
</evidence>
<gene>
    <name evidence="11" type="ORF">SS50377_12092</name>
    <name evidence="12" type="ORF">SS50377_26436</name>
</gene>
<dbReference type="AlphaFoldDB" id="V6LVI4"/>
<dbReference type="EMBL" id="AUWU02000006">
    <property type="protein sequence ID" value="KAH0572226.1"/>
    <property type="molecule type" value="Genomic_DNA"/>
</dbReference>
<feature type="transmembrane region" description="Helical" evidence="9">
    <location>
        <begin position="67"/>
        <end position="92"/>
    </location>
</feature>
<feature type="transmembrane region" description="Helical" evidence="9">
    <location>
        <begin position="302"/>
        <end position="324"/>
    </location>
</feature>
<dbReference type="OrthoDB" id="28208at2759"/>
<accession>V6LVI4</accession>
<feature type="transmembrane region" description="Helical" evidence="9">
    <location>
        <begin position="176"/>
        <end position="199"/>
    </location>
</feature>
<dbReference type="Pfam" id="PF01490">
    <property type="entry name" value="Aa_trans"/>
    <property type="match status" value="1"/>
</dbReference>
<dbReference type="VEuPathDB" id="GiardiaDB:SS50377_26436"/>
<dbReference type="GO" id="GO:0061459">
    <property type="term" value="F:L-arginine transmembrane transporter activity"/>
    <property type="evidence" value="ECO:0007669"/>
    <property type="project" value="TreeGrafter"/>
</dbReference>
<feature type="transmembrane region" description="Helical" evidence="9">
    <location>
        <begin position="405"/>
        <end position="432"/>
    </location>
</feature>
<feature type="transmembrane region" description="Helical" evidence="9">
    <location>
        <begin position="258"/>
        <end position="282"/>
    </location>
</feature>
<keyword evidence="6" id="KW-0029">Amino-acid transport</keyword>
<feature type="transmembrane region" description="Helical" evidence="9">
    <location>
        <begin position="150"/>
        <end position="170"/>
    </location>
</feature>
<dbReference type="GO" id="GO:0005774">
    <property type="term" value="C:vacuolar membrane"/>
    <property type="evidence" value="ECO:0007669"/>
    <property type="project" value="UniProtKB-SubCell"/>
</dbReference>
<dbReference type="GO" id="GO:0005313">
    <property type="term" value="F:L-glutamate transmembrane transporter activity"/>
    <property type="evidence" value="ECO:0007669"/>
    <property type="project" value="TreeGrafter"/>
</dbReference>
<evidence type="ECO:0000313" key="12">
    <source>
        <dbReference type="EMBL" id="KAH0572226.1"/>
    </source>
</evidence>
<dbReference type="EMBL" id="KI546035">
    <property type="protein sequence ID" value="EST47696.1"/>
    <property type="molecule type" value="Genomic_DNA"/>
</dbReference>
<comment type="subcellular location">
    <subcellularLocation>
        <location evidence="1">Vacuole membrane</location>
        <topology evidence="1">Multi-pass membrane protein</topology>
    </subcellularLocation>
</comment>
<evidence type="ECO:0000256" key="3">
    <source>
        <dbReference type="ARBA" id="ARBA00022448"/>
    </source>
</evidence>
<evidence type="ECO:0000256" key="8">
    <source>
        <dbReference type="ARBA" id="ARBA00023136"/>
    </source>
</evidence>
<evidence type="ECO:0000256" key="1">
    <source>
        <dbReference type="ARBA" id="ARBA00004128"/>
    </source>
</evidence>
<dbReference type="Proteomes" id="UP000018208">
    <property type="component" value="Unassembled WGS sequence"/>
</dbReference>
<sequence>MNQKAFEQTLVENYRKAEEYFLLDKFKQLKQTPPFSAGIVSSAINLTNTILGAGILTIPFSFQSTGYGFGVTVQIIFAIFAHISFMMLAQAGKDTKSFNYQTVITSLLGKPLGWISGVCILLFTFWVLVSFCVIMQENMFFFVGSKHQHLYSVLTMWCILIFLITPLTLFPNLNTLWMTSFLAIACVVYIIICLAVFLFKQYNGTMFFPKHETPVVMAKLSPNFLAAIPTFALCYAGHFNVFNVHNEVKYQSIKSMRYVSLLTCTTILIINLSIGTLGYFMFTNTILGDLLATLGTLPKSQYSIYAFICNICIMIVMICSYPLLCFCFRECLEHMIYGVNPRTYRLNATFAICTSLTVGLIASFLTEIILILDMVSALAGVPLVIIFPGLLGLRSGIESSSRLQRILYICFNSAYVAMGVVLVFIGVVTTLLTL</sequence>
<protein>
    <submittedName>
        <fullName evidence="11 12">Amino acid transporter</fullName>
    </submittedName>
</protein>
<evidence type="ECO:0000256" key="5">
    <source>
        <dbReference type="ARBA" id="ARBA00022692"/>
    </source>
</evidence>
<feature type="domain" description="Amino acid transporter transmembrane" evidence="10">
    <location>
        <begin position="38"/>
        <end position="430"/>
    </location>
</feature>
<keyword evidence="8 9" id="KW-0472">Membrane</keyword>
<keyword evidence="3" id="KW-0813">Transport</keyword>
<dbReference type="InterPro" id="IPR013057">
    <property type="entry name" value="AA_transpt_TM"/>
</dbReference>
<organism evidence="11">
    <name type="scientific">Spironucleus salmonicida</name>
    <dbReference type="NCBI Taxonomy" id="348837"/>
    <lineage>
        <taxon>Eukaryota</taxon>
        <taxon>Metamonada</taxon>
        <taxon>Diplomonadida</taxon>
        <taxon>Hexamitidae</taxon>
        <taxon>Hexamitinae</taxon>
        <taxon>Spironucleus</taxon>
    </lineage>
</organism>
<feature type="transmembrane region" description="Helical" evidence="9">
    <location>
        <begin position="35"/>
        <end position="60"/>
    </location>
</feature>
<evidence type="ECO:0000313" key="11">
    <source>
        <dbReference type="EMBL" id="EST47696.1"/>
    </source>
</evidence>
<evidence type="ECO:0000256" key="9">
    <source>
        <dbReference type="SAM" id="Phobius"/>
    </source>
</evidence>
<keyword evidence="5 9" id="KW-0812">Transmembrane</keyword>
<feature type="transmembrane region" description="Helical" evidence="9">
    <location>
        <begin position="344"/>
        <end position="362"/>
    </location>
</feature>
<dbReference type="GO" id="GO:0005302">
    <property type="term" value="F:L-tyrosine transmembrane transporter activity"/>
    <property type="evidence" value="ECO:0007669"/>
    <property type="project" value="TreeGrafter"/>
</dbReference>
<dbReference type="GO" id="GO:0005290">
    <property type="term" value="F:L-histidine transmembrane transporter activity"/>
    <property type="evidence" value="ECO:0007669"/>
    <property type="project" value="TreeGrafter"/>
</dbReference>
<comment type="similarity">
    <text evidence="2">Belongs to the amino acid/polyamine transporter 2 family.</text>
</comment>
<name>V6LVI4_9EUKA</name>
<feature type="transmembrane region" description="Helical" evidence="9">
    <location>
        <begin position="368"/>
        <end position="393"/>
    </location>
</feature>
<dbReference type="GO" id="GO:0015194">
    <property type="term" value="F:L-serine transmembrane transporter activity"/>
    <property type="evidence" value="ECO:0007669"/>
    <property type="project" value="TreeGrafter"/>
</dbReference>
<proteinExistence type="inferred from homology"/>
<reference evidence="11 12" key="1">
    <citation type="journal article" date="2014" name="PLoS Genet.">
        <title>The Genome of Spironucleus salmonicida Highlights a Fish Pathogen Adapted to Fluctuating Environments.</title>
        <authorList>
            <person name="Xu F."/>
            <person name="Jerlstrom-Hultqvist J."/>
            <person name="Einarsson E."/>
            <person name="Astvaldsson A."/>
            <person name="Svard S.G."/>
            <person name="Andersson J.O."/>
        </authorList>
    </citation>
    <scope>NUCLEOTIDE SEQUENCE</scope>
    <source>
        <strain evidence="12">ATCC 50377</strain>
    </source>
</reference>
<dbReference type="Gene3D" id="1.20.1740.10">
    <property type="entry name" value="Amino acid/polyamine transporter I"/>
    <property type="match status" value="1"/>
</dbReference>
<evidence type="ECO:0000259" key="10">
    <source>
        <dbReference type="Pfam" id="PF01490"/>
    </source>
</evidence>
<evidence type="ECO:0000256" key="4">
    <source>
        <dbReference type="ARBA" id="ARBA00022554"/>
    </source>
</evidence>
<reference evidence="12" key="2">
    <citation type="submission" date="2020-12" db="EMBL/GenBank/DDBJ databases">
        <title>New Spironucleus salmonicida genome in near-complete chromosomes.</title>
        <authorList>
            <person name="Xu F."/>
            <person name="Kurt Z."/>
            <person name="Jimenez-Gonzalez A."/>
            <person name="Astvaldsson A."/>
            <person name="Andersson J.O."/>
            <person name="Svard S.G."/>
        </authorList>
    </citation>
    <scope>NUCLEOTIDE SEQUENCE</scope>
    <source>
        <strain evidence="12">ATCC 50377</strain>
    </source>
</reference>
<feature type="transmembrane region" description="Helical" evidence="9">
    <location>
        <begin position="112"/>
        <end position="134"/>
    </location>
</feature>
<dbReference type="PANTHER" id="PTHR22950:SF678">
    <property type="entry name" value="VACUOLAR AMINO ACID TRANSPORTER 5-RELATED"/>
    <property type="match status" value="1"/>
</dbReference>
<evidence type="ECO:0000313" key="13">
    <source>
        <dbReference type="Proteomes" id="UP000018208"/>
    </source>
</evidence>
<keyword evidence="13" id="KW-1185">Reference proteome</keyword>
<evidence type="ECO:0000256" key="7">
    <source>
        <dbReference type="ARBA" id="ARBA00022989"/>
    </source>
</evidence>
<evidence type="ECO:0000256" key="6">
    <source>
        <dbReference type="ARBA" id="ARBA00022970"/>
    </source>
</evidence>
<keyword evidence="7 9" id="KW-1133">Transmembrane helix</keyword>
<keyword evidence="4" id="KW-0926">Vacuole</keyword>
<dbReference type="GO" id="GO:0015189">
    <property type="term" value="F:L-lysine transmembrane transporter activity"/>
    <property type="evidence" value="ECO:0007669"/>
    <property type="project" value="TreeGrafter"/>
</dbReference>
<dbReference type="PANTHER" id="PTHR22950">
    <property type="entry name" value="AMINO ACID TRANSPORTER"/>
    <property type="match status" value="1"/>
</dbReference>